<comment type="caution">
    <text evidence="1">The sequence shown here is derived from an EMBL/GenBank/DDBJ whole genome shotgun (WGS) entry which is preliminary data.</text>
</comment>
<dbReference type="Pfam" id="PF11009">
    <property type="entry name" value="BrxC"/>
    <property type="match status" value="1"/>
</dbReference>
<reference evidence="1 2" key="1">
    <citation type="submission" date="2020-03" db="EMBL/GenBank/DDBJ databases">
        <title>Genomic Encyclopedia of Type Strains, Phase IV (KMG-IV): sequencing the most valuable type-strain genomes for metagenomic binning, comparative biology and taxonomic classification.</title>
        <authorList>
            <person name="Goeker M."/>
        </authorList>
    </citation>
    <scope>NUCLEOTIDE SEQUENCE [LARGE SCALE GENOMIC DNA]</scope>
    <source>
        <strain evidence="1 2">DSM 101599</strain>
    </source>
</reference>
<proteinExistence type="predicted"/>
<dbReference type="InterPro" id="IPR022551">
    <property type="entry name" value="BrxC"/>
</dbReference>
<gene>
    <name evidence="1" type="ORF">FHR24_001050</name>
</gene>
<dbReference type="RefSeq" id="WP_167184925.1">
    <property type="nucleotide sequence ID" value="NZ_JAASQL010000001.1"/>
</dbReference>
<dbReference type="NCBIfam" id="TIGR04019">
    <property type="entry name" value="B_thiol_YtxJ"/>
    <property type="match status" value="1"/>
</dbReference>
<organism evidence="1 2">
    <name type="scientific">Wenyingzhuangia heitensis</name>
    <dbReference type="NCBI Taxonomy" id="1487859"/>
    <lineage>
        <taxon>Bacteria</taxon>
        <taxon>Pseudomonadati</taxon>
        <taxon>Bacteroidota</taxon>
        <taxon>Flavobacteriia</taxon>
        <taxon>Flavobacteriales</taxon>
        <taxon>Flavobacteriaceae</taxon>
        <taxon>Wenyingzhuangia</taxon>
    </lineage>
</organism>
<dbReference type="Proteomes" id="UP000745859">
    <property type="component" value="Unassembled WGS sequence"/>
</dbReference>
<keyword evidence="2" id="KW-1185">Reference proteome</keyword>
<dbReference type="Gene3D" id="3.40.30.10">
    <property type="entry name" value="Glutaredoxin"/>
    <property type="match status" value="1"/>
</dbReference>
<sequence length="123" mass="13744">MGFFDKILGSKSEGGEKASKVNWNELTTVDQLNDVVEASKQNKVVIFKHSTRCSISASVLNKFEKQIGEEYTLYFLDLIAHRDISAAIADKFKVVHQSPQAIVLENGEVTQQDSHYGILELTL</sequence>
<name>A0ABX0UBS0_9FLAO</name>
<evidence type="ECO:0000313" key="1">
    <source>
        <dbReference type="EMBL" id="NIJ44611.1"/>
    </source>
</evidence>
<evidence type="ECO:0000313" key="2">
    <source>
        <dbReference type="Proteomes" id="UP000745859"/>
    </source>
</evidence>
<accession>A0ABX0UBS0</accession>
<dbReference type="EMBL" id="JAASQL010000001">
    <property type="protein sequence ID" value="NIJ44611.1"/>
    <property type="molecule type" value="Genomic_DNA"/>
</dbReference>
<protein>
    <submittedName>
        <fullName evidence="1">Bacillithiol system protein YtxJ</fullName>
    </submittedName>
</protein>